<organism evidence="2 3">
    <name type="scientific">Schizopora paradoxa</name>
    <dbReference type="NCBI Taxonomy" id="27342"/>
    <lineage>
        <taxon>Eukaryota</taxon>
        <taxon>Fungi</taxon>
        <taxon>Dikarya</taxon>
        <taxon>Basidiomycota</taxon>
        <taxon>Agaricomycotina</taxon>
        <taxon>Agaricomycetes</taxon>
        <taxon>Hymenochaetales</taxon>
        <taxon>Schizoporaceae</taxon>
        <taxon>Schizopora</taxon>
    </lineage>
</organism>
<protein>
    <recommendedName>
        <fullName evidence="4">Secreted protein</fullName>
    </recommendedName>
</protein>
<keyword evidence="3" id="KW-1185">Reference proteome</keyword>
<dbReference type="AlphaFoldDB" id="A0A0H2QXW7"/>
<name>A0A0H2QXW7_9AGAM</name>
<evidence type="ECO:0000313" key="3">
    <source>
        <dbReference type="Proteomes" id="UP000053477"/>
    </source>
</evidence>
<feature type="signal peptide" evidence="1">
    <location>
        <begin position="1"/>
        <end position="29"/>
    </location>
</feature>
<dbReference type="Proteomes" id="UP000053477">
    <property type="component" value="Unassembled WGS sequence"/>
</dbReference>
<gene>
    <name evidence="2" type="ORF">SCHPADRAFT_948298</name>
</gene>
<evidence type="ECO:0000313" key="2">
    <source>
        <dbReference type="EMBL" id="KLO03812.1"/>
    </source>
</evidence>
<proteinExistence type="predicted"/>
<keyword evidence="1" id="KW-0732">Signal</keyword>
<dbReference type="InParanoid" id="A0A0H2QXW7"/>
<accession>A0A0H2QXW7</accession>
<feature type="chain" id="PRO_5005201186" description="Secreted protein" evidence="1">
    <location>
        <begin position="30"/>
        <end position="105"/>
    </location>
</feature>
<sequence length="105" mass="11723">MDPCRRHGIKFDPVARFLFLVNIVVLARSADVPSPFQCGPVAVEFMPISHRARARAMPTPALNPAQVPNVETVSLPVLLSLAGRLYICVQLCNLQLMLRIFEKLR</sequence>
<evidence type="ECO:0000256" key="1">
    <source>
        <dbReference type="SAM" id="SignalP"/>
    </source>
</evidence>
<evidence type="ECO:0008006" key="4">
    <source>
        <dbReference type="Google" id="ProtNLM"/>
    </source>
</evidence>
<dbReference type="EMBL" id="KQ086997">
    <property type="protein sequence ID" value="KLO03812.1"/>
    <property type="molecule type" value="Genomic_DNA"/>
</dbReference>
<reference evidence="2 3" key="1">
    <citation type="submission" date="2015-04" db="EMBL/GenBank/DDBJ databases">
        <title>Complete genome sequence of Schizopora paradoxa KUC8140, a cosmopolitan wood degrader in East Asia.</title>
        <authorList>
            <consortium name="DOE Joint Genome Institute"/>
            <person name="Min B."/>
            <person name="Park H."/>
            <person name="Jang Y."/>
            <person name="Kim J.-J."/>
            <person name="Kim K.H."/>
            <person name="Pangilinan J."/>
            <person name="Lipzen A."/>
            <person name="Riley R."/>
            <person name="Grigoriev I.V."/>
            <person name="Spatafora J.W."/>
            <person name="Choi I.-G."/>
        </authorList>
    </citation>
    <scope>NUCLEOTIDE SEQUENCE [LARGE SCALE GENOMIC DNA]</scope>
    <source>
        <strain evidence="2 3">KUC8140</strain>
    </source>
</reference>